<dbReference type="GeneID" id="62193565"/>
<feature type="compositionally biased region" description="Basic and acidic residues" evidence="2">
    <location>
        <begin position="272"/>
        <end position="285"/>
    </location>
</feature>
<dbReference type="GO" id="GO:0004180">
    <property type="term" value="F:carboxypeptidase activity"/>
    <property type="evidence" value="ECO:0007669"/>
    <property type="project" value="TreeGrafter"/>
</dbReference>
<dbReference type="Pfam" id="PF04389">
    <property type="entry name" value="Peptidase_M28"/>
    <property type="match status" value="1"/>
</dbReference>
<dbReference type="Gene3D" id="3.40.630.10">
    <property type="entry name" value="Zn peptidases"/>
    <property type="match status" value="1"/>
</dbReference>
<dbReference type="KEGG" id="bnn:FOA43_000164"/>
<evidence type="ECO:0000313" key="7">
    <source>
        <dbReference type="Proteomes" id="UP000662931"/>
    </source>
</evidence>
<reference evidence="6" key="1">
    <citation type="submission" date="2020-10" db="EMBL/GenBank/DDBJ databases">
        <authorList>
            <person name="Roach M.J.R."/>
        </authorList>
    </citation>
    <scope>NUCLEOTIDE SEQUENCE</scope>
    <source>
        <strain evidence="6">CBS 1945</strain>
    </source>
</reference>
<evidence type="ECO:0000256" key="2">
    <source>
        <dbReference type="SAM" id="MobiDB-lite"/>
    </source>
</evidence>
<dbReference type="SUPFAM" id="SSF47672">
    <property type="entry name" value="Transferrin receptor-like dimerisation domain"/>
    <property type="match status" value="1"/>
</dbReference>
<organism evidence="6 7">
    <name type="scientific">Eeniella nana</name>
    <name type="common">Yeast</name>
    <name type="synonym">Brettanomyces nanus</name>
    <dbReference type="NCBI Taxonomy" id="13502"/>
    <lineage>
        <taxon>Eukaryota</taxon>
        <taxon>Fungi</taxon>
        <taxon>Dikarya</taxon>
        <taxon>Ascomycota</taxon>
        <taxon>Saccharomycotina</taxon>
        <taxon>Pichiomycetes</taxon>
        <taxon>Pichiales</taxon>
        <taxon>Pichiaceae</taxon>
        <taxon>Brettanomyces</taxon>
    </lineage>
</organism>
<dbReference type="Gene3D" id="1.20.930.40">
    <property type="entry name" value="Transferrin receptor-like, dimerisation domain"/>
    <property type="match status" value="1"/>
</dbReference>
<dbReference type="SUPFAM" id="SSF52025">
    <property type="entry name" value="PA domain"/>
    <property type="match status" value="1"/>
</dbReference>
<dbReference type="Pfam" id="PF04253">
    <property type="entry name" value="TFR_dimer"/>
    <property type="match status" value="1"/>
</dbReference>
<feature type="domain" description="Transferrin receptor-like dimerisation" evidence="4">
    <location>
        <begin position="731"/>
        <end position="864"/>
    </location>
</feature>
<dbReference type="SUPFAM" id="SSF53187">
    <property type="entry name" value="Zn-dependent exopeptidases"/>
    <property type="match status" value="1"/>
</dbReference>
<dbReference type="PANTHER" id="PTHR10404">
    <property type="entry name" value="N-ACETYLATED-ALPHA-LINKED ACIDIC DIPEPTIDASE"/>
    <property type="match status" value="1"/>
</dbReference>
<keyword evidence="3" id="KW-0472">Membrane</keyword>
<feature type="region of interest" description="Disordered" evidence="2">
    <location>
        <begin position="1"/>
        <end position="56"/>
    </location>
</feature>
<keyword evidence="3" id="KW-0812">Transmembrane</keyword>
<dbReference type="PANTHER" id="PTHR10404:SF72">
    <property type="entry name" value="ZINC METALLOPROTEASE TRE2-RELATED"/>
    <property type="match status" value="1"/>
</dbReference>
<dbReference type="OrthoDB" id="5841748at2759"/>
<accession>A0A875RY78</accession>
<name>A0A875RY78_EENNA</name>
<keyword evidence="3" id="KW-1133">Transmembrane helix</keyword>
<evidence type="ECO:0000259" key="5">
    <source>
        <dbReference type="Pfam" id="PF04389"/>
    </source>
</evidence>
<sequence length="867" mass="97270">MPSDKKNYTPLPKGLEGASNGSVESHSAESLPSAPVSIEANSGQMSEDPPPYEQGGFEQFEIEDPVALEASSSRPGLLGKAEDLARNINTRIFTPINEALDPVYEAWRYISSKIDACISKVGNPLIVKRLLYVLFVAVLIYMISASSVYGRNNSYYGSFHDLNVLSQYIEDKIDPHRLEENLEYLSSMPHMAGTAGDLSLARYIEEYIKKTNIRQLDGQPFQAFTEYPSNDSFVNLVGSDGQIVYNCYLVDSVQDGTDVEERDDNKEIQEIQEETSKDSNDKPNDISHWSFNPGSRSGSATGKVVYANYGLRRDYDTLESYGIDLSSFVALVKYGGGIPDYKKIQYAKARGAVAVLFISDPVSDSPYSLYSIQREPVAYPDIASGNIIDPGPGSADKIPDYFDSDTLLATSSAYPEIPSIPISWADFIEIMDKVKETGVHISDWNVQIGDKKVDIWTGSDQFKVNMANELVQRPFKEMWNVIGRIDGSEQDALAVVIAANRDSACYGASEASGTAVLLELMSVLSEMKASMKWSPLRSIYFISFSGSKYNQAGAANLAVRRSEFFKRNVFAYIDLSDAVAGSKINFSGDPLFYNTMINLLHDTMDPIQNVSLSDMWDKKYDYSLDVTKSYMPFVSHFSIPSLDLSFEGSGERRYPKNSCLDTFQRFKKMDMDSEMNYHKTLTSLLAKVLLELSDKPIIPLDIYALVSLMNENAKDLRNYANLKLKNSNIHLDFSKFEQALVRMKEMGREQQSFFSTWMEIVDSSSGIEPNLLAVNRWDWNTRLSVLQKILSSSDGIYNRPWCRNMIFGQQLNLPEEYDDSGNLITFRYNSYPGVRDALNDGNWKDAQTELDRTTSLINELASVFQIP</sequence>
<keyword evidence="7" id="KW-1185">Reference proteome</keyword>
<dbReference type="InterPro" id="IPR039373">
    <property type="entry name" value="Peptidase_M28B"/>
</dbReference>
<dbReference type="RefSeq" id="XP_038776427.1">
    <property type="nucleotide sequence ID" value="XM_038920499.1"/>
</dbReference>
<dbReference type="InterPro" id="IPR007484">
    <property type="entry name" value="Peptidase_M28"/>
</dbReference>
<dbReference type="Proteomes" id="UP000662931">
    <property type="component" value="Chromosome 1"/>
</dbReference>
<feature type="compositionally biased region" description="Polar residues" evidence="2">
    <location>
        <begin position="19"/>
        <end position="30"/>
    </location>
</feature>
<dbReference type="InterPro" id="IPR046450">
    <property type="entry name" value="PA_dom_sf"/>
</dbReference>
<protein>
    <submittedName>
        <fullName evidence="6">Uncharacterized protein</fullName>
    </submittedName>
</protein>
<dbReference type="EMBL" id="CP064812">
    <property type="protein sequence ID" value="QPG72862.1"/>
    <property type="molecule type" value="Genomic_DNA"/>
</dbReference>
<evidence type="ECO:0000259" key="4">
    <source>
        <dbReference type="Pfam" id="PF04253"/>
    </source>
</evidence>
<dbReference type="Gene3D" id="3.50.30.30">
    <property type="match status" value="1"/>
</dbReference>
<feature type="compositionally biased region" description="Polar residues" evidence="2">
    <location>
        <begin position="287"/>
        <end position="298"/>
    </location>
</feature>
<evidence type="ECO:0000256" key="3">
    <source>
        <dbReference type="SAM" id="Phobius"/>
    </source>
</evidence>
<evidence type="ECO:0000256" key="1">
    <source>
        <dbReference type="ARBA" id="ARBA00005634"/>
    </source>
</evidence>
<feature type="transmembrane region" description="Helical" evidence="3">
    <location>
        <begin position="130"/>
        <end position="149"/>
    </location>
</feature>
<evidence type="ECO:0000313" key="6">
    <source>
        <dbReference type="EMBL" id="QPG72862.1"/>
    </source>
</evidence>
<dbReference type="InterPro" id="IPR036757">
    <property type="entry name" value="TFR-like_dimer_dom_sf"/>
</dbReference>
<comment type="similarity">
    <text evidence="1">Belongs to the peptidase M28 family. M28B subfamily.</text>
</comment>
<proteinExistence type="inferred from homology"/>
<feature type="region of interest" description="Disordered" evidence="2">
    <location>
        <begin position="272"/>
        <end position="298"/>
    </location>
</feature>
<feature type="domain" description="Peptidase M28" evidence="5">
    <location>
        <begin position="480"/>
        <end position="650"/>
    </location>
</feature>
<dbReference type="InterPro" id="IPR007365">
    <property type="entry name" value="TFR-like_dimer_dom"/>
</dbReference>
<gene>
    <name evidence="6" type="ORF">FOA43_000164</name>
</gene>
<dbReference type="AlphaFoldDB" id="A0A875RY78"/>